<dbReference type="Pfam" id="PF00072">
    <property type="entry name" value="Response_reg"/>
    <property type="match status" value="1"/>
</dbReference>
<dbReference type="InterPro" id="IPR011006">
    <property type="entry name" value="CheY-like_superfamily"/>
</dbReference>
<evidence type="ECO:0000313" key="5">
    <source>
        <dbReference type="EMBL" id="PZA10215.1"/>
    </source>
</evidence>
<dbReference type="Proteomes" id="UP000248134">
    <property type="component" value="Unassembled WGS sequence"/>
</dbReference>
<dbReference type="GO" id="GO:0000160">
    <property type="term" value="P:phosphorelay signal transduction system"/>
    <property type="evidence" value="ECO:0007669"/>
    <property type="project" value="UniProtKB-KW"/>
</dbReference>
<evidence type="ECO:0000256" key="2">
    <source>
        <dbReference type="ARBA" id="ARBA00023012"/>
    </source>
</evidence>
<dbReference type="SMART" id="SM00448">
    <property type="entry name" value="REC"/>
    <property type="match status" value="1"/>
</dbReference>
<name>A0A323UBL5_RHOPL</name>
<feature type="domain" description="Response regulatory" evidence="4">
    <location>
        <begin position="24"/>
        <end position="143"/>
    </location>
</feature>
<dbReference type="AlphaFoldDB" id="A0A323UBL5"/>
<reference evidence="5 6" key="1">
    <citation type="submission" date="2018-06" db="EMBL/GenBank/DDBJ databases">
        <title>Draft Whole-Genome Sequence of the purple photosynthetic bacterium Rhodospeudomonas palustris XCP.</title>
        <authorList>
            <person name="Rayyan A."/>
            <person name="Meyer T.E."/>
            <person name="Kyndt J.A."/>
        </authorList>
    </citation>
    <scope>NUCLEOTIDE SEQUENCE [LARGE SCALE GENOMIC DNA]</scope>
    <source>
        <strain evidence="5 6">XCP</strain>
    </source>
</reference>
<organism evidence="5 6">
    <name type="scientific">Rhodopseudomonas palustris</name>
    <dbReference type="NCBI Taxonomy" id="1076"/>
    <lineage>
        <taxon>Bacteria</taxon>
        <taxon>Pseudomonadati</taxon>
        <taxon>Pseudomonadota</taxon>
        <taxon>Alphaproteobacteria</taxon>
        <taxon>Hyphomicrobiales</taxon>
        <taxon>Nitrobacteraceae</taxon>
        <taxon>Rhodopseudomonas</taxon>
    </lineage>
</organism>
<dbReference type="SUPFAM" id="SSF52172">
    <property type="entry name" value="CheY-like"/>
    <property type="match status" value="1"/>
</dbReference>
<dbReference type="PROSITE" id="PS50110">
    <property type="entry name" value="RESPONSE_REGULATORY"/>
    <property type="match status" value="1"/>
</dbReference>
<comment type="caution">
    <text evidence="5">The sequence shown here is derived from an EMBL/GenBank/DDBJ whole genome shotgun (WGS) entry which is preliminary data.</text>
</comment>
<dbReference type="PANTHER" id="PTHR44591:SF14">
    <property type="entry name" value="PROTEIN PILG"/>
    <property type="match status" value="1"/>
</dbReference>
<dbReference type="RefSeq" id="WP_110787764.1">
    <property type="nucleotide sequence ID" value="NZ_QKQS01000024.1"/>
</dbReference>
<protein>
    <submittedName>
        <fullName evidence="5">Response regulator</fullName>
    </submittedName>
</protein>
<accession>A0A323UBL5</accession>
<proteinExistence type="predicted"/>
<gene>
    <name evidence="5" type="ORF">DNX69_20055</name>
</gene>
<dbReference type="InterPro" id="IPR001789">
    <property type="entry name" value="Sig_transdc_resp-reg_receiver"/>
</dbReference>
<dbReference type="EMBL" id="QKQS01000024">
    <property type="protein sequence ID" value="PZA10215.1"/>
    <property type="molecule type" value="Genomic_DNA"/>
</dbReference>
<evidence type="ECO:0000256" key="1">
    <source>
        <dbReference type="ARBA" id="ARBA00022553"/>
    </source>
</evidence>
<keyword evidence="2" id="KW-0902">Two-component regulatory system</keyword>
<dbReference type="PANTHER" id="PTHR44591">
    <property type="entry name" value="STRESS RESPONSE REGULATOR PROTEIN 1"/>
    <property type="match status" value="1"/>
</dbReference>
<evidence type="ECO:0000259" key="4">
    <source>
        <dbReference type="PROSITE" id="PS50110"/>
    </source>
</evidence>
<evidence type="ECO:0000313" key="6">
    <source>
        <dbReference type="Proteomes" id="UP000248134"/>
    </source>
</evidence>
<feature type="modified residue" description="4-aspartylphosphate" evidence="3">
    <location>
        <position position="73"/>
    </location>
</feature>
<dbReference type="Gene3D" id="3.40.50.2300">
    <property type="match status" value="1"/>
</dbReference>
<evidence type="ECO:0000256" key="3">
    <source>
        <dbReference type="PROSITE-ProRule" id="PRU00169"/>
    </source>
</evidence>
<dbReference type="OrthoDB" id="5181538at2"/>
<keyword evidence="1 3" id="KW-0597">Phosphoprotein</keyword>
<dbReference type="InterPro" id="IPR050595">
    <property type="entry name" value="Bact_response_regulator"/>
</dbReference>
<sequence length="167" mass="17809">MRSDQRPIGAQAEPQTDRVLGLLDLLIVDDDAAQRMLIAGAAEKAGYAVTHAASCAAGIAMLRVKHFDCITLDLKLEDGDGADVMRAMAGAKYEGPMIVISGMSSLHRRASRDLAKSLGMELLQSFPKPIDLAALRISLANLRSAVAGLPIVHSWGEVCGPRFERNG</sequence>